<organism evidence="1">
    <name type="scientific">Oceaniferula spumae</name>
    <dbReference type="NCBI Taxonomy" id="2979115"/>
    <lineage>
        <taxon>Bacteria</taxon>
        <taxon>Pseudomonadati</taxon>
        <taxon>Verrucomicrobiota</taxon>
        <taxon>Verrucomicrobiia</taxon>
        <taxon>Verrucomicrobiales</taxon>
        <taxon>Verrucomicrobiaceae</taxon>
        <taxon>Oceaniferula</taxon>
    </lineage>
</organism>
<dbReference type="SUPFAM" id="SSF142906">
    <property type="entry name" value="YjbR-like"/>
    <property type="match status" value="1"/>
</dbReference>
<reference evidence="1" key="1">
    <citation type="submission" date="2024-07" db="EMBL/GenBank/DDBJ databases">
        <title>Complete genome sequence of Verrucomicrobiaceae bacterium NT6N.</title>
        <authorList>
            <person name="Huang C."/>
            <person name="Takami H."/>
            <person name="Hamasaki K."/>
        </authorList>
    </citation>
    <scope>NUCLEOTIDE SEQUENCE</scope>
    <source>
        <strain evidence="1">NT6N</strain>
    </source>
</reference>
<dbReference type="InterPro" id="IPR007351">
    <property type="entry name" value="YjbR"/>
</dbReference>
<dbReference type="PANTHER" id="PTHR35145">
    <property type="entry name" value="CYTOPLASMIC PROTEIN-RELATED"/>
    <property type="match status" value="1"/>
</dbReference>
<dbReference type="PANTHER" id="PTHR35145:SF1">
    <property type="entry name" value="CYTOPLASMIC PROTEIN"/>
    <property type="match status" value="1"/>
</dbReference>
<dbReference type="Gene3D" id="3.90.1150.30">
    <property type="match status" value="1"/>
</dbReference>
<proteinExistence type="predicted"/>
<dbReference type="AlphaFoldDB" id="A0AAT9FQD3"/>
<protein>
    <recommendedName>
        <fullName evidence="2">MmcQ-like protein</fullName>
    </recommendedName>
</protein>
<accession>A0AAT9FQD3</accession>
<gene>
    <name evidence="1" type="ORF">NT6N_31420</name>
</gene>
<name>A0AAT9FQD3_9BACT</name>
<dbReference type="InterPro" id="IPR038056">
    <property type="entry name" value="YjbR-like_sf"/>
</dbReference>
<dbReference type="EMBL" id="AP026866">
    <property type="protein sequence ID" value="BDS08102.1"/>
    <property type="molecule type" value="Genomic_DNA"/>
</dbReference>
<dbReference type="Pfam" id="PF04237">
    <property type="entry name" value="YjbR"/>
    <property type="match status" value="1"/>
</dbReference>
<dbReference type="InterPro" id="IPR058532">
    <property type="entry name" value="YjbR/MT2646/Rv2570-like"/>
</dbReference>
<dbReference type="KEGG" id="osu:NT6N_31420"/>
<sequence>MTLPDFIDYCLAKPGTEETTPFGPEVLVYKVCGKMFALCNPDDVPPEANLKCDPDRAIELRDEYEAVRPGYHMNKRHWNTVTFDGTMSDDLLRDLIDHSYELVVNGLKKADRDTLK</sequence>
<evidence type="ECO:0008006" key="2">
    <source>
        <dbReference type="Google" id="ProtNLM"/>
    </source>
</evidence>
<evidence type="ECO:0000313" key="1">
    <source>
        <dbReference type="EMBL" id="BDS08102.1"/>
    </source>
</evidence>